<evidence type="ECO:0008006" key="4">
    <source>
        <dbReference type="Google" id="ProtNLM"/>
    </source>
</evidence>
<name>A0A3L8Q0Z3_9GAMM</name>
<dbReference type="EMBL" id="QZEI01000004">
    <property type="protein sequence ID" value="RLV61306.1"/>
    <property type="molecule type" value="Genomic_DNA"/>
</dbReference>
<dbReference type="RefSeq" id="WP_121837343.1">
    <property type="nucleotide sequence ID" value="NZ_ML014755.1"/>
</dbReference>
<keyword evidence="1" id="KW-0732">Signal</keyword>
<dbReference type="Proteomes" id="UP000281474">
    <property type="component" value="Unassembled WGS sequence"/>
</dbReference>
<accession>A0A3L8Q0Z3</accession>
<dbReference type="OrthoDB" id="517121at2"/>
<protein>
    <recommendedName>
        <fullName evidence="4">Outer membrane protein beta-barrel domain-containing protein</fullName>
    </recommendedName>
</protein>
<sequence length="225" mass="24748">MKLSRAPLLLAFLGLSMPAMADSSNGIAIKAGTLGAGIEYYHGLTDNVNVRLGVNAFNANGEFEEASLKYDAELELRSASLIFDYHPFDSSGFRMSAGAFYNGNKANLEALAVNGEFEFNGQIYKVEDVGSAKGQIEFQKFAPYLGLGWAFAPTSTSNWGFNVELGAYYHNTPQTQLNVTCGQALSTSQCDVLLDNVVAEQKEFEDDIKEYKFYPVFNVGIQYRF</sequence>
<dbReference type="AlphaFoldDB" id="A0A3L8Q0Z3"/>
<reference evidence="2 3" key="1">
    <citation type="submission" date="2018-09" db="EMBL/GenBank/DDBJ databases">
        <title>Phylogeny of the Shewanellaceae, and recommendation for two new genera, Pseudoshewanella and Parashewanella.</title>
        <authorList>
            <person name="Wang G."/>
        </authorList>
    </citation>
    <scope>NUCLEOTIDE SEQUENCE [LARGE SCALE GENOMIC DNA]</scope>
    <source>
        <strain evidence="2 3">C51</strain>
    </source>
</reference>
<gene>
    <name evidence="2" type="ORF">D5018_02175</name>
</gene>
<dbReference type="Gene3D" id="2.40.160.170">
    <property type="match status" value="1"/>
</dbReference>
<feature type="chain" id="PRO_5017928266" description="Outer membrane protein beta-barrel domain-containing protein" evidence="1">
    <location>
        <begin position="22"/>
        <end position="225"/>
    </location>
</feature>
<feature type="signal peptide" evidence="1">
    <location>
        <begin position="1"/>
        <end position="21"/>
    </location>
</feature>
<evidence type="ECO:0000313" key="3">
    <source>
        <dbReference type="Proteomes" id="UP000281474"/>
    </source>
</evidence>
<proteinExistence type="predicted"/>
<keyword evidence="3" id="KW-1185">Reference proteome</keyword>
<evidence type="ECO:0000313" key="2">
    <source>
        <dbReference type="EMBL" id="RLV61306.1"/>
    </source>
</evidence>
<evidence type="ECO:0000256" key="1">
    <source>
        <dbReference type="SAM" id="SignalP"/>
    </source>
</evidence>
<comment type="caution">
    <text evidence="2">The sequence shown here is derived from an EMBL/GenBank/DDBJ whole genome shotgun (WGS) entry which is preliminary data.</text>
</comment>
<organism evidence="2 3">
    <name type="scientific">Parashewanella curva</name>
    <dbReference type="NCBI Taxonomy" id="2338552"/>
    <lineage>
        <taxon>Bacteria</taxon>
        <taxon>Pseudomonadati</taxon>
        <taxon>Pseudomonadota</taxon>
        <taxon>Gammaproteobacteria</taxon>
        <taxon>Alteromonadales</taxon>
        <taxon>Shewanellaceae</taxon>
        <taxon>Parashewanella</taxon>
    </lineage>
</organism>